<comment type="subcellular location">
    <subcellularLocation>
        <location evidence="1">Endomembrane system</location>
        <topology evidence="1">Multi-pass membrane protein</topology>
    </subcellularLocation>
</comment>
<keyword evidence="3" id="KW-1133">Transmembrane helix</keyword>
<dbReference type="RefSeq" id="WP_344146197.1">
    <property type="nucleotide sequence ID" value="NZ_BAAAQR010000001.1"/>
</dbReference>
<dbReference type="Pfam" id="PF04191">
    <property type="entry name" value="PEMT"/>
    <property type="match status" value="1"/>
</dbReference>
<accession>A0ABN2Z305</accession>
<keyword evidence="2" id="KW-0812">Transmembrane</keyword>
<keyword evidence="4" id="KW-0472">Membrane</keyword>
<dbReference type="EMBL" id="BAAAQR010000001">
    <property type="protein sequence ID" value="GAA2136028.1"/>
    <property type="molecule type" value="Genomic_DNA"/>
</dbReference>
<evidence type="ECO:0000256" key="1">
    <source>
        <dbReference type="ARBA" id="ARBA00004127"/>
    </source>
</evidence>
<protein>
    <recommendedName>
        <fullName evidence="7">Isoprenylcysteine carboxylmethyltransferase family protein</fullName>
    </recommendedName>
</protein>
<dbReference type="Proteomes" id="UP001501771">
    <property type="component" value="Unassembled WGS sequence"/>
</dbReference>
<gene>
    <name evidence="5" type="ORF">GCM10009844_01910</name>
</gene>
<comment type="caution">
    <text evidence="5">The sequence shown here is derived from an EMBL/GenBank/DDBJ whole genome shotgun (WGS) entry which is preliminary data.</text>
</comment>
<evidence type="ECO:0000313" key="5">
    <source>
        <dbReference type="EMBL" id="GAA2136028.1"/>
    </source>
</evidence>
<evidence type="ECO:0000256" key="3">
    <source>
        <dbReference type="ARBA" id="ARBA00022989"/>
    </source>
</evidence>
<name>A0ABN2Z305_9ACTN</name>
<evidence type="ECO:0000256" key="4">
    <source>
        <dbReference type="ARBA" id="ARBA00023136"/>
    </source>
</evidence>
<evidence type="ECO:0000256" key="2">
    <source>
        <dbReference type="ARBA" id="ARBA00022692"/>
    </source>
</evidence>
<keyword evidence="6" id="KW-1185">Reference proteome</keyword>
<dbReference type="Gene3D" id="1.20.120.1630">
    <property type="match status" value="1"/>
</dbReference>
<evidence type="ECO:0008006" key="7">
    <source>
        <dbReference type="Google" id="ProtNLM"/>
    </source>
</evidence>
<dbReference type="InterPro" id="IPR007318">
    <property type="entry name" value="Phopholipid_MeTrfase"/>
</dbReference>
<evidence type="ECO:0000313" key="6">
    <source>
        <dbReference type="Proteomes" id="UP001501771"/>
    </source>
</evidence>
<organism evidence="5 6">
    <name type="scientific">Nocardioides koreensis</name>
    <dbReference type="NCBI Taxonomy" id="433651"/>
    <lineage>
        <taxon>Bacteria</taxon>
        <taxon>Bacillati</taxon>
        <taxon>Actinomycetota</taxon>
        <taxon>Actinomycetes</taxon>
        <taxon>Propionibacteriales</taxon>
        <taxon>Nocardioidaceae</taxon>
        <taxon>Nocardioides</taxon>
    </lineage>
</organism>
<proteinExistence type="predicted"/>
<reference evidence="5 6" key="1">
    <citation type="journal article" date="2019" name="Int. J. Syst. Evol. Microbiol.">
        <title>The Global Catalogue of Microorganisms (GCM) 10K type strain sequencing project: providing services to taxonomists for standard genome sequencing and annotation.</title>
        <authorList>
            <consortium name="The Broad Institute Genomics Platform"/>
            <consortium name="The Broad Institute Genome Sequencing Center for Infectious Disease"/>
            <person name="Wu L."/>
            <person name="Ma J."/>
        </authorList>
    </citation>
    <scope>NUCLEOTIDE SEQUENCE [LARGE SCALE GENOMIC DNA]</scope>
    <source>
        <strain evidence="5 6">JCM 16022</strain>
    </source>
</reference>
<sequence>MKLAEGAAACLDVLPTQWHLGRVMRPPPPLLAVAAGLTQSVLTKGARPPSASRAAGAAAIATASGTLAAAAAGAFRRQGTTLEPFDPALASVLVTSGANSVSRNPMYVGLAGLLVANAIRLGSWKALLPVAAFTLVIDRFQIAAEEPALLANFGADYEAYRVAVPRWLGRRSLKPGP</sequence>